<dbReference type="KEGG" id="psey:GU243_21175"/>
<dbReference type="PANTHER" id="PTHR38436:SF1">
    <property type="entry name" value="ESTER CYCLASE"/>
    <property type="match status" value="1"/>
</dbReference>
<dbReference type="GO" id="GO:0030638">
    <property type="term" value="P:polyketide metabolic process"/>
    <property type="evidence" value="ECO:0007669"/>
    <property type="project" value="InterPro"/>
</dbReference>
<name>A0A6P1NW81_9MICC</name>
<dbReference type="Proteomes" id="UP000464186">
    <property type="component" value="Chromosome"/>
</dbReference>
<dbReference type="Gene3D" id="3.10.450.50">
    <property type="match status" value="1"/>
</dbReference>
<reference evidence="1 2" key="1">
    <citation type="submission" date="2020-01" db="EMBL/GenBank/DDBJ databases">
        <title>Pseudarthrobacter psychrotolerans sp. nov., isolated from antarctic soil.</title>
        <authorList>
            <person name="Shin Y."/>
            <person name="Park W."/>
        </authorList>
    </citation>
    <scope>NUCLEOTIDE SEQUENCE [LARGE SCALE GENOMIC DNA]</scope>
    <source>
        <strain evidence="1 2">YJ56</strain>
    </source>
</reference>
<dbReference type="InterPro" id="IPR009959">
    <property type="entry name" value="Cyclase_SnoaL-like"/>
</dbReference>
<proteinExistence type="predicted"/>
<dbReference type="EMBL" id="CP047898">
    <property type="protein sequence ID" value="QHK21772.1"/>
    <property type="molecule type" value="Genomic_DNA"/>
</dbReference>
<protein>
    <submittedName>
        <fullName evidence="1">Ester cyclase</fullName>
    </submittedName>
</protein>
<keyword evidence="2" id="KW-1185">Reference proteome</keyword>
<organism evidence="1 2">
    <name type="scientific">Pseudarthrobacter psychrotolerans</name>
    <dbReference type="NCBI Taxonomy" id="2697569"/>
    <lineage>
        <taxon>Bacteria</taxon>
        <taxon>Bacillati</taxon>
        <taxon>Actinomycetota</taxon>
        <taxon>Actinomycetes</taxon>
        <taxon>Micrococcales</taxon>
        <taxon>Micrococcaceae</taxon>
        <taxon>Pseudarthrobacter</taxon>
    </lineage>
</organism>
<accession>A0A6P1NW81</accession>
<evidence type="ECO:0000313" key="2">
    <source>
        <dbReference type="Proteomes" id="UP000464186"/>
    </source>
</evidence>
<sequence length="138" mass="14864">MSDGTGLIERFYKEIIEGGNLSLIDELATDDYVDHEEALPGQPPGKDGVRYFVNAIRTAFPDIKVKTMEASLADGNMEALHVILTGTHRGEMAGMAATGKSVEFGTTDIIRVEDGKVAEHWGTTDNLSLMQQLGAIPA</sequence>
<gene>
    <name evidence="1" type="ORF">GU243_21175</name>
</gene>
<dbReference type="AlphaFoldDB" id="A0A6P1NW81"/>
<dbReference type="Pfam" id="PF07366">
    <property type="entry name" value="SnoaL"/>
    <property type="match status" value="1"/>
</dbReference>
<dbReference type="InterPro" id="IPR032710">
    <property type="entry name" value="NTF2-like_dom_sf"/>
</dbReference>
<evidence type="ECO:0000313" key="1">
    <source>
        <dbReference type="EMBL" id="QHK21772.1"/>
    </source>
</evidence>
<dbReference type="PANTHER" id="PTHR38436">
    <property type="entry name" value="POLYKETIDE CYCLASE SNOAL-LIKE DOMAIN"/>
    <property type="match status" value="1"/>
</dbReference>
<dbReference type="SUPFAM" id="SSF54427">
    <property type="entry name" value="NTF2-like"/>
    <property type="match status" value="1"/>
</dbReference>